<dbReference type="RefSeq" id="XP_002177336.1">
    <property type="nucleotide sequence ID" value="XM_002177300.1"/>
</dbReference>
<accession>B7FQ59</accession>
<gene>
    <name evidence="3" type="ORF">PHATRDRAFT_42963</name>
</gene>
<feature type="compositionally biased region" description="Polar residues" evidence="1">
    <location>
        <begin position="40"/>
        <end position="49"/>
    </location>
</feature>
<evidence type="ECO:0000256" key="1">
    <source>
        <dbReference type="SAM" id="MobiDB-lite"/>
    </source>
</evidence>
<keyword evidence="4" id="KW-1185">Reference proteome</keyword>
<name>B7FQ59_PHATC</name>
<dbReference type="Pfam" id="PF10184">
    <property type="entry name" value="DUF2358"/>
    <property type="match status" value="1"/>
</dbReference>
<dbReference type="EMBL" id="CM000605">
    <property type="protein sequence ID" value="EEC51799.1"/>
    <property type="molecule type" value="Genomic_DNA"/>
</dbReference>
<dbReference type="HOGENOM" id="CLU_1091785_0_0_1"/>
<reference evidence="3 4" key="1">
    <citation type="journal article" date="2008" name="Nature">
        <title>The Phaeodactylum genome reveals the evolutionary history of diatom genomes.</title>
        <authorList>
            <person name="Bowler C."/>
            <person name="Allen A.E."/>
            <person name="Badger J.H."/>
            <person name="Grimwood J."/>
            <person name="Jabbari K."/>
            <person name="Kuo A."/>
            <person name="Maheswari U."/>
            <person name="Martens C."/>
            <person name="Maumus F."/>
            <person name="Otillar R.P."/>
            <person name="Rayko E."/>
            <person name="Salamov A."/>
            <person name="Vandepoele K."/>
            <person name="Beszteri B."/>
            <person name="Gruber A."/>
            <person name="Heijde M."/>
            <person name="Katinka M."/>
            <person name="Mock T."/>
            <person name="Valentin K."/>
            <person name="Verret F."/>
            <person name="Berges J.A."/>
            <person name="Brownlee C."/>
            <person name="Cadoret J.P."/>
            <person name="Chiovitti A."/>
            <person name="Choi C.J."/>
            <person name="Coesel S."/>
            <person name="De Martino A."/>
            <person name="Detter J.C."/>
            <person name="Durkin C."/>
            <person name="Falciatore A."/>
            <person name="Fournet J."/>
            <person name="Haruta M."/>
            <person name="Huysman M.J."/>
            <person name="Jenkins B.D."/>
            <person name="Jiroutova K."/>
            <person name="Jorgensen R.E."/>
            <person name="Joubert Y."/>
            <person name="Kaplan A."/>
            <person name="Kroger N."/>
            <person name="Kroth P.G."/>
            <person name="La Roche J."/>
            <person name="Lindquist E."/>
            <person name="Lommer M."/>
            <person name="Martin-Jezequel V."/>
            <person name="Lopez P.J."/>
            <person name="Lucas S."/>
            <person name="Mangogna M."/>
            <person name="McGinnis K."/>
            <person name="Medlin L.K."/>
            <person name="Montsant A."/>
            <person name="Oudot-Le Secq M.P."/>
            <person name="Napoli C."/>
            <person name="Obornik M."/>
            <person name="Parker M.S."/>
            <person name="Petit J.L."/>
            <person name="Porcel B.M."/>
            <person name="Poulsen N."/>
            <person name="Robison M."/>
            <person name="Rychlewski L."/>
            <person name="Rynearson T.A."/>
            <person name="Schmutz J."/>
            <person name="Shapiro H."/>
            <person name="Siaut M."/>
            <person name="Stanley M."/>
            <person name="Sussman M.R."/>
            <person name="Taylor A.R."/>
            <person name="Vardi A."/>
            <person name="von Dassow P."/>
            <person name="Vyverman W."/>
            <person name="Willis A."/>
            <person name="Wyrwicz L.S."/>
            <person name="Rokhsar D.S."/>
            <person name="Weissenbach J."/>
            <person name="Armbrust E.V."/>
            <person name="Green B.R."/>
            <person name="Van de Peer Y."/>
            <person name="Grigoriev I.V."/>
        </authorList>
    </citation>
    <scope>NUCLEOTIDE SEQUENCE [LARGE SCALE GENOMIC DNA]</scope>
    <source>
        <strain evidence="3 4">CCAP 1055/1</strain>
    </source>
</reference>
<sequence>MKARRLLSPFLVIPCCVVSGFNLQSSNALRRKRSVNSLLQQQTAQTSARESLDTEESTDSTAPRLPPIIQQIADERVEFQLNLGKAMDTLRSDMSDILAKKPDFSIYDEHISAIDPSGVQLTGLDKYKSAFAFFQTFVGFWFSSRSVVQSRMVYDFCRSSIRISWNAVLVPKFPLGRPLYVDGVSYYQLDRVSGKIVEHKIEKLMINNTPVAPPYGILSIIQQDLFRVRSPQGVPVGIGAMIGNVETTAALQKSF</sequence>
<dbReference type="PANTHER" id="PTHR31094:SF2">
    <property type="entry name" value="RIKEN CDNA 2310061I04 GENE"/>
    <property type="match status" value="1"/>
</dbReference>
<reference evidence="4" key="2">
    <citation type="submission" date="2008-08" db="EMBL/GenBank/DDBJ databases">
        <authorList>
            <consortium name="Diatom Consortium"/>
            <person name="Grigoriev I."/>
            <person name="Grimwood J."/>
            <person name="Kuo A."/>
            <person name="Otillar R.P."/>
            <person name="Salamov A."/>
            <person name="Detter J.C."/>
            <person name="Lindquist E."/>
            <person name="Shapiro H."/>
            <person name="Lucas S."/>
            <person name="Glavina del Rio T."/>
            <person name="Pitluck S."/>
            <person name="Rokhsar D."/>
            <person name="Bowler C."/>
        </authorList>
    </citation>
    <scope>GENOME REANNOTATION</scope>
    <source>
        <strain evidence="4">CCAP 1055/1</strain>
    </source>
</reference>
<dbReference type="OMA" id="RISWNAV"/>
<evidence type="ECO:0000256" key="2">
    <source>
        <dbReference type="SAM" id="SignalP"/>
    </source>
</evidence>
<dbReference type="InParanoid" id="B7FQ59"/>
<feature type="signal peptide" evidence="2">
    <location>
        <begin position="1"/>
        <end position="20"/>
    </location>
</feature>
<dbReference type="Proteomes" id="UP000000759">
    <property type="component" value="Chromosome 1"/>
</dbReference>
<evidence type="ECO:0000313" key="4">
    <source>
        <dbReference type="Proteomes" id="UP000000759"/>
    </source>
</evidence>
<evidence type="ECO:0000313" key="3">
    <source>
        <dbReference type="EMBL" id="EEC51799.1"/>
    </source>
</evidence>
<dbReference type="STRING" id="556484.B7FQ59"/>
<proteinExistence type="predicted"/>
<dbReference type="PANTHER" id="PTHR31094">
    <property type="entry name" value="RIKEN CDNA 2310061I04 GENE"/>
    <property type="match status" value="1"/>
</dbReference>
<feature type="chain" id="PRO_5002855289" description="SnoaL-like domain-containing protein" evidence="2">
    <location>
        <begin position="21"/>
        <end position="255"/>
    </location>
</feature>
<evidence type="ECO:0008006" key="5">
    <source>
        <dbReference type="Google" id="ProtNLM"/>
    </source>
</evidence>
<keyword evidence="2" id="KW-0732">Signal</keyword>
<dbReference type="KEGG" id="pti:PHATRDRAFT_42963"/>
<organism evidence="3 4">
    <name type="scientific">Phaeodactylum tricornutum (strain CCAP 1055/1)</name>
    <dbReference type="NCBI Taxonomy" id="556484"/>
    <lineage>
        <taxon>Eukaryota</taxon>
        <taxon>Sar</taxon>
        <taxon>Stramenopiles</taxon>
        <taxon>Ochrophyta</taxon>
        <taxon>Bacillariophyta</taxon>
        <taxon>Bacillariophyceae</taxon>
        <taxon>Bacillariophycidae</taxon>
        <taxon>Naviculales</taxon>
        <taxon>Phaeodactylaceae</taxon>
        <taxon>Phaeodactylum</taxon>
    </lineage>
</organism>
<dbReference type="eggNOG" id="ENOG502QQJ9">
    <property type="taxonomic scope" value="Eukaryota"/>
</dbReference>
<dbReference type="PaxDb" id="2850-Phatr42963"/>
<dbReference type="AlphaFoldDB" id="B7FQ59"/>
<dbReference type="OrthoDB" id="44820at2759"/>
<dbReference type="GeneID" id="7196203"/>
<feature type="region of interest" description="Disordered" evidence="1">
    <location>
        <begin position="40"/>
        <end position="65"/>
    </location>
</feature>
<protein>
    <recommendedName>
        <fullName evidence="5">SnoaL-like domain-containing protein</fullName>
    </recommendedName>
</protein>
<dbReference type="InterPro" id="IPR018790">
    <property type="entry name" value="DUF2358"/>
</dbReference>